<dbReference type="AlphaFoldDB" id="A0A2S0NGC3"/>
<dbReference type="SMART" id="SM00448">
    <property type="entry name" value="REC"/>
    <property type="match status" value="1"/>
</dbReference>
<dbReference type="EMBL" id="CP027668">
    <property type="protein sequence ID" value="AVO47188.1"/>
    <property type="molecule type" value="Genomic_DNA"/>
</dbReference>
<name>A0A2S0NGC3_9HYPH</name>
<dbReference type="InterPro" id="IPR011006">
    <property type="entry name" value="CheY-like_superfamily"/>
</dbReference>
<dbReference type="OrthoDB" id="582170at2"/>
<dbReference type="Proteomes" id="UP000237889">
    <property type="component" value="Chromosome"/>
</dbReference>
<dbReference type="InterPro" id="IPR001789">
    <property type="entry name" value="Sig_transdc_resp-reg_receiver"/>
</dbReference>
<keyword evidence="1" id="KW-0597">Phosphoprotein</keyword>
<evidence type="ECO:0000256" key="1">
    <source>
        <dbReference type="PROSITE-ProRule" id="PRU00169"/>
    </source>
</evidence>
<protein>
    <recommendedName>
        <fullName evidence="2">Response regulatory domain-containing protein</fullName>
    </recommendedName>
</protein>
<evidence type="ECO:0000259" key="2">
    <source>
        <dbReference type="PROSITE" id="PS50110"/>
    </source>
</evidence>
<evidence type="ECO:0000313" key="4">
    <source>
        <dbReference type="Proteomes" id="UP000237889"/>
    </source>
</evidence>
<proteinExistence type="predicted"/>
<dbReference type="Gene3D" id="3.40.50.2300">
    <property type="match status" value="1"/>
</dbReference>
<keyword evidence="4" id="KW-1185">Reference proteome</keyword>
<accession>A0A2S0NGC3</accession>
<dbReference type="Pfam" id="PF00072">
    <property type="entry name" value="Response_reg"/>
    <property type="match status" value="1"/>
</dbReference>
<organism evidence="3 4">
    <name type="scientific">Phreatobacter cathodiphilus</name>
    <dbReference type="NCBI Taxonomy" id="1868589"/>
    <lineage>
        <taxon>Bacteria</taxon>
        <taxon>Pseudomonadati</taxon>
        <taxon>Pseudomonadota</taxon>
        <taxon>Alphaproteobacteria</taxon>
        <taxon>Hyphomicrobiales</taxon>
        <taxon>Phreatobacteraceae</taxon>
        <taxon>Phreatobacter</taxon>
    </lineage>
</organism>
<dbReference type="KEGG" id="phr:C6569_20250"/>
<dbReference type="SUPFAM" id="SSF52172">
    <property type="entry name" value="CheY-like"/>
    <property type="match status" value="1"/>
</dbReference>
<gene>
    <name evidence="3" type="ORF">C6569_20250</name>
</gene>
<dbReference type="GO" id="GO:0000160">
    <property type="term" value="P:phosphorelay signal transduction system"/>
    <property type="evidence" value="ECO:0007669"/>
    <property type="project" value="InterPro"/>
</dbReference>
<dbReference type="PROSITE" id="PS50110">
    <property type="entry name" value="RESPONSE_REGULATORY"/>
    <property type="match status" value="1"/>
</dbReference>
<feature type="domain" description="Response regulatory" evidence="2">
    <location>
        <begin position="36"/>
        <end position="147"/>
    </location>
</feature>
<sequence>MTEPLPANATPARAGKFLVSAARRLRQPIHPLEPLRVLVCEDDPILALELEAMVVECGAVTCGSAASFDQARDLAGLTAPDLVLVDLHLDDGRSGPRLAEIFADRGLRIVVISGDTSIDSVLARVDHVFLPKPIQPAVLQDLIAAAVQAKRAREESAAAPSPLGKPM</sequence>
<feature type="modified residue" description="4-aspartylphosphate" evidence="1">
    <location>
        <position position="86"/>
    </location>
</feature>
<evidence type="ECO:0000313" key="3">
    <source>
        <dbReference type="EMBL" id="AVO47188.1"/>
    </source>
</evidence>
<reference evidence="3 4" key="1">
    <citation type="submission" date="2018-03" db="EMBL/GenBank/DDBJ databases">
        <title>Genome sequencing of Phreatobacter sp.</title>
        <authorList>
            <person name="Kim S.-J."/>
            <person name="Heo J."/>
            <person name="Kwon S.-W."/>
        </authorList>
    </citation>
    <scope>NUCLEOTIDE SEQUENCE [LARGE SCALE GENOMIC DNA]</scope>
    <source>
        <strain evidence="3 4">S-12</strain>
    </source>
</reference>